<comment type="similarity">
    <text evidence="1">Belongs to the palC family.</text>
</comment>
<keyword evidence="5" id="KW-1185">Reference proteome</keyword>
<organism evidence="4 5">
    <name type="scientific">Coemansia reversa (strain ATCC 12441 / NRRL 1564)</name>
    <dbReference type="NCBI Taxonomy" id="763665"/>
    <lineage>
        <taxon>Eukaryota</taxon>
        <taxon>Fungi</taxon>
        <taxon>Fungi incertae sedis</taxon>
        <taxon>Zoopagomycota</taxon>
        <taxon>Kickxellomycotina</taxon>
        <taxon>Kickxellomycetes</taxon>
        <taxon>Kickxellales</taxon>
        <taxon>Kickxellaceae</taxon>
        <taxon>Coemansia</taxon>
    </lineage>
</organism>
<dbReference type="OrthoDB" id="10266451at2759"/>
<dbReference type="PANTHER" id="PTHR40463:SF1">
    <property type="entry name" value="PH-RESPONSE REGULATOR PROTEIN PALC"/>
    <property type="match status" value="1"/>
</dbReference>
<accession>A0A2G5BBT9</accession>
<sequence>MRYYLRNPKTKTISSATLVPPALQQDTELYGRINNMCALRETMRDRLKTQAKTDDLSRIGSVLSAIQAYLSELHWYISYYESNQSEFKGMHNVEFIWKSAIVSRLHDKVNLSRPWFGHRGGTNGDGDGGVGAGAVGSGSGSRLLGGGSFKQRRTQSTSIYMELGFTLQALAVAKCMSAYSKVATLDTEIECETINAMTPGARVINEEEGEQGVEALKRAAMELREAAGVFEYVIESVLPKINHIRLGVPDLIPEVQYMLKMLSLADSDRLSVRVWLRTDKNQRRTPNTPANLLLGIQDRYANAYSSLRTLQGGEFRSVSADIQNYMHDGQMVILAQAMIYLAQVHSDGQKFGIAVGFMRDARELLSGVKKRNQSVHAKTAEMLLSGPLEPLYSLYRRNNDTIGFETVPSSEDLRARLPSGRALISKVIPHVPSSNM</sequence>
<dbReference type="GO" id="GO:0005886">
    <property type="term" value="C:plasma membrane"/>
    <property type="evidence" value="ECO:0007669"/>
    <property type="project" value="TreeGrafter"/>
</dbReference>
<feature type="domain" description="BRO1" evidence="3">
    <location>
        <begin position="45"/>
        <end position="430"/>
    </location>
</feature>
<dbReference type="InterPro" id="IPR004328">
    <property type="entry name" value="BRO1_dom"/>
</dbReference>
<name>A0A2G5BBT9_COERN</name>
<dbReference type="Pfam" id="PF03097">
    <property type="entry name" value="BRO1"/>
    <property type="match status" value="1"/>
</dbReference>
<reference evidence="4 5" key="1">
    <citation type="journal article" date="2015" name="Genome Biol. Evol.">
        <title>Phylogenomic analyses indicate that early fungi evolved digesting cell walls of algal ancestors of land plants.</title>
        <authorList>
            <person name="Chang Y."/>
            <person name="Wang S."/>
            <person name="Sekimoto S."/>
            <person name="Aerts A.L."/>
            <person name="Choi C."/>
            <person name="Clum A."/>
            <person name="LaButti K.M."/>
            <person name="Lindquist E.A."/>
            <person name="Yee Ngan C."/>
            <person name="Ohm R.A."/>
            <person name="Salamov A.A."/>
            <person name="Grigoriev I.V."/>
            <person name="Spatafora J.W."/>
            <person name="Berbee M.L."/>
        </authorList>
    </citation>
    <scope>NUCLEOTIDE SEQUENCE [LARGE SCALE GENOMIC DNA]</scope>
    <source>
        <strain evidence="4 5">NRRL 1564</strain>
    </source>
</reference>
<dbReference type="InterPro" id="IPR038499">
    <property type="entry name" value="BRO1_sf"/>
</dbReference>
<evidence type="ECO:0000313" key="4">
    <source>
        <dbReference type="EMBL" id="PIA16470.1"/>
    </source>
</evidence>
<dbReference type="GO" id="GO:0071467">
    <property type="term" value="P:cellular response to pH"/>
    <property type="evidence" value="ECO:0007669"/>
    <property type="project" value="InterPro"/>
</dbReference>
<dbReference type="AlphaFoldDB" id="A0A2G5BBT9"/>
<dbReference type="EMBL" id="KZ303499">
    <property type="protein sequence ID" value="PIA16470.1"/>
    <property type="molecule type" value="Genomic_DNA"/>
</dbReference>
<proteinExistence type="inferred from homology"/>
<evidence type="ECO:0000256" key="1">
    <source>
        <dbReference type="ARBA" id="ARBA00010997"/>
    </source>
</evidence>
<protein>
    <recommendedName>
        <fullName evidence="2">pH-response regulator protein palC</fullName>
    </recommendedName>
</protein>
<evidence type="ECO:0000256" key="2">
    <source>
        <dbReference type="ARBA" id="ARBA00022193"/>
    </source>
</evidence>
<dbReference type="PANTHER" id="PTHR40463">
    <property type="entry name" value="PH-RESPONSE REGULATOR PROTEIN PALC"/>
    <property type="match status" value="1"/>
</dbReference>
<dbReference type="InterPro" id="IPR037505">
    <property type="entry name" value="pH-resp_palC"/>
</dbReference>
<dbReference type="Proteomes" id="UP000242474">
    <property type="component" value="Unassembled WGS sequence"/>
</dbReference>
<evidence type="ECO:0000259" key="3">
    <source>
        <dbReference type="PROSITE" id="PS51180"/>
    </source>
</evidence>
<dbReference type="PROSITE" id="PS51180">
    <property type="entry name" value="BRO1"/>
    <property type="match status" value="1"/>
</dbReference>
<dbReference type="SMART" id="SM01041">
    <property type="entry name" value="BRO1"/>
    <property type="match status" value="1"/>
</dbReference>
<gene>
    <name evidence="4" type="ORF">COEREDRAFT_92485</name>
</gene>
<evidence type="ECO:0000313" key="5">
    <source>
        <dbReference type="Proteomes" id="UP000242474"/>
    </source>
</evidence>
<dbReference type="Gene3D" id="1.25.40.280">
    <property type="entry name" value="alix/aip1 like domains"/>
    <property type="match status" value="1"/>
</dbReference>
<dbReference type="STRING" id="763665.A0A2G5BBT9"/>